<keyword evidence="2" id="KW-1185">Reference proteome</keyword>
<dbReference type="RefSeq" id="WP_161820031.1">
    <property type="nucleotide sequence ID" value="NZ_JAACJS010000015.1"/>
</dbReference>
<organism evidence="1 2">
    <name type="scientific">Sediminibacterium roseum</name>
    <dbReference type="NCBI Taxonomy" id="1978412"/>
    <lineage>
        <taxon>Bacteria</taxon>
        <taxon>Pseudomonadati</taxon>
        <taxon>Bacteroidota</taxon>
        <taxon>Chitinophagia</taxon>
        <taxon>Chitinophagales</taxon>
        <taxon>Chitinophagaceae</taxon>
        <taxon>Sediminibacterium</taxon>
    </lineage>
</organism>
<evidence type="ECO:0008006" key="3">
    <source>
        <dbReference type="Google" id="ProtNLM"/>
    </source>
</evidence>
<evidence type="ECO:0000313" key="2">
    <source>
        <dbReference type="Proteomes" id="UP000753802"/>
    </source>
</evidence>
<dbReference type="EMBL" id="JAACJS010000015">
    <property type="protein sequence ID" value="NCI51762.1"/>
    <property type="molecule type" value="Genomic_DNA"/>
</dbReference>
<sequence length="61" mass="6770">MQPQQCLFCGHLVELVHVHGHYQCPVCFTNALPCCDGDNCGTNNLLKDLQPSPGENETENR</sequence>
<comment type="caution">
    <text evidence="1">The sequence shown here is derived from an EMBL/GenBank/DDBJ whole genome shotgun (WGS) entry which is preliminary data.</text>
</comment>
<name>A0ABX0A1D4_9BACT</name>
<gene>
    <name evidence="1" type="ORF">GWC95_17690</name>
</gene>
<proteinExistence type="predicted"/>
<evidence type="ECO:0000313" key="1">
    <source>
        <dbReference type="EMBL" id="NCI51762.1"/>
    </source>
</evidence>
<protein>
    <recommendedName>
        <fullName evidence="3">Zinc finger domain-containing protein, LSD1 subclass</fullName>
    </recommendedName>
</protein>
<accession>A0ABX0A1D4</accession>
<reference evidence="1 2" key="1">
    <citation type="submission" date="2020-01" db="EMBL/GenBank/DDBJ databases">
        <title>Genome analysis.</title>
        <authorList>
            <person name="Wu S."/>
            <person name="Wang G."/>
        </authorList>
    </citation>
    <scope>NUCLEOTIDE SEQUENCE [LARGE SCALE GENOMIC DNA]</scope>
    <source>
        <strain evidence="1 2">SYL130</strain>
    </source>
</reference>
<dbReference type="Proteomes" id="UP000753802">
    <property type="component" value="Unassembled WGS sequence"/>
</dbReference>